<accession>A0A941FTF4</accession>
<dbReference type="Proteomes" id="UP000680045">
    <property type="component" value="Unassembled WGS sequence"/>
</dbReference>
<name>A0A941FTF4_9BACI</name>
<sequence>MKDSTAFIVTDMLKSVMKEPYGTGRLANIPSLPVAGKTGSTNFTPEQRAANNIHLRV</sequence>
<dbReference type="Gene3D" id="3.40.710.10">
    <property type="entry name" value="DD-peptidase/beta-lactamase superfamily"/>
    <property type="match status" value="1"/>
</dbReference>
<evidence type="ECO:0000259" key="1">
    <source>
        <dbReference type="Pfam" id="PF00905"/>
    </source>
</evidence>
<dbReference type="GO" id="GO:0008658">
    <property type="term" value="F:penicillin binding"/>
    <property type="evidence" value="ECO:0007669"/>
    <property type="project" value="InterPro"/>
</dbReference>
<evidence type="ECO:0000313" key="3">
    <source>
        <dbReference type="Proteomes" id="UP000680045"/>
    </source>
</evidence>
<gene>
    <name evidence="2" type="ORF">KEH51_22915</name>
</gene>
<dbReference type="InterPro" id="IPR012338">
    <property type="entry name" value="Beta-lactam/transpept-like"/>
</dbReference>
<evidence type="ECO:0000313" key="2">
    <source>
        <dbReference type="EMBL" id="MBR8645807.1"/>
    </source>
</evidence>
<dbReference type="EMBL" id="JAGTPW010000052">
    <property type="protein sequence ID" value="MBR8645807.1"/>
    <property type="molecule type" value="Genomic_DNA"/>
</dbReference>
<protein>
    <recommendedName>
        <fullName evidence="1">Penicillin-binding protein transpeptidase domain-containing protein</fullName>
    </recommendedName>
</protein>
<comment type="caution">
    <text evidence="2">The sequence shown here is derived from an EMBL/GenBank/DDBJ whole genome shotgun (WGS) entry which is preliminary data.</text>
</comment>
<reference evidence="2" key="1">
    <citation type="submission" date="2021-04" db="EMBL/GenBank/DDBJ databases">
        <title>Whole genome sequencing of Enterococci isolates from hospitalized patients.</title>
        <authorList>
            <person name="Ogoti B.M."/>
            <person name="Onyambu F.G."/>
        </authorList>
    </citation>
    <scope>NUCLEOTIDE SEQUENCE</scope>
    <source>
        <strain evidence="2">242</strain>
    </source>
</reference>
<dbReference type="InterPro" id="IPR001460">
    <property type="entry name" value="PCN-bd_Tpept"/>
</dbReference>
<feature type="domain" description="Penicillin-binding protein transpeptidase" evidence="1">
    <location>
        <begin position="1"/>
        <end position="50"/>
    </location>
</feature>
<dbReference type="AlphaFoldDB" id="A0A941FTF4"/>
<dbReference type="SUPFAM" id="SSF56601">
    <property type="entry name" value="beta-lactamase/transpeptidase-like"/>
    <property type="match status" value="1"/>
</dbReference>
<organism evidence="2 3">
    <name type="scientific">Peribacillus frigoritolerans</name>
    <dbReference type="NCBI Taxonomy" id="450367"/>
    <lineage>
        <taxon>Bacteria</taxon>
        <taxon>Bacillati</taxon>
        <taxon>Bacillota</taxon>
        <taxon>Bacilli</taxon>
        <taxon>Bacillales</taxon>
        <taxon>Bacillaceae</taxon>
        <taxon>Peribacillus</taxon>
    </lineage>
</organism>
<proteinExistence type="predicted"/>
<dbReference type="Pfam" id="PF00905">
    <property type="entry name" value="Transpeptidase"/>
    <property type="match status" value="1"/>
</dbReference>